<feature type="compositionally biased region" description="Basic and acidic residues" evidence="1">
    <location>
        <begin position="127"/>
        <end position="141"/>
    </location>
</feature>
<name>A0A6A6ZIT8_9PLEO</name>
<dbReference type="AlphaFoldDB" id="A0A6A6ZIT8"/>
<keyword evidence="3" id="KW-1185">Reference proteome</keyword>
<organism evidence="2 3">
    <name type="scientific">Ophiobolus disseminans</name>
    <dbReference type="NCBI Taxonomy" id="1469910"/>
    <lineage>
        <taxon>Eukaryota</taxon>
        <taxon>Fungi</taxon>
        <taxon>Dikarya</taxon>
        <taxon>Ascomycota</taxon>
        <taxon>Pezizomycotina</taxon>
        <taxon>Dothideomycetes</taxon>
        <taxon>Pleosporomycetidae</taxon>
        <taxon>Pleosporales</taxon>
        <taxon>Pleosporineae</taxon>
        <taxon>Phaeosphaeriaceae</taxon>
        <taxon>Ophiobolus</taxon>
    </lineage>
</organism>
<sequence>MASSQSTHIEPQDAARYLRRGIKPPICAQVQELQAYKDWVKGGGLERFAAAHNVKPDFVHRFSEYPSKPLLIFEFYEELETIPGLEAVMAPPPRENLSCTSASSMRQFIDEMECGSSGDSSSEDEAAEQKDEELQSGKKESVAAPALDQNKDVSRKIQS</sequence>
<proteinExistence type="predicted"/>
<evidence type="ECO:0000256" key="1">
    <source>
        <dbReference type="SAM" id="MobiDB-lite"/>
    </source>
</evidence>
<feature type="region of interest" description="Disordered" evidence="1">
    <location>
        <begin position="110"/>
        <end position="159"/>
    </location>
</feature>
<evidence type="ECO:0000313" key="2">
    <source>
        <dbReference type="EMBL" id="KAF2820798.1"/>
    </source>
</evidence>
<gene>
    <name evidence="2" type="ORF">CC86DRAFT_374125</name>
</gene>
<reference evidence="2" key="1">
    <citation type="journal article" date="2020" name="Stud. Mycol.">
        <title>101 Dothideomycetes genomes: a test case for predicting lifestyles and emergence of pathogens.</title>
        <authorList>
            <person name="Haridas S."/>
            <person name="Albert R."/>
            <person name="Binder M."/>
            <person name="Bloem J."/>
            <person name="Labutti K."/>
            <person name="Salamov A."/>
            <person name="Andreopoulos B."/>
            <person name="Baker S."/>
            <person name="Barry K."/>
            <person name="Bills G."/>
            <person name="Bluhm B."/>
            <person name="Cannon C."/>
            <person name="Castanera R."/>
            <person name="Culley D."/>
            <person name="Daum C."/>
            <person name="Ezra D."/>
            <person name="Gonzalez J."/>
            <person name="Henrissat B."/>
            <person name="Kuo A."/>
            <person name="Liang C."/>
            <person name="Lipzen A."/>
            <person name="Lutzoni F."/>
            <person name="Magnuson J."/>
            <person name="Mondo S."/>
            <person name="Nolan M."/>
            <person name="Ohm R."/>
            <person name="Pangilinan J."/>
            <person name="Park H.-J."/>
            <person name="Ramirez L."/>
            <person name="Alfaro M."/>
            <person name="Sun H."/>
            <person name="Tritt A."/>
            <person name="Yoshinaga Y."/>
            <person name="Zwiers L.-H."/>
            <person name="Turgeon B."/>
            <person name="Goodwin S."/>
            <person name="Spatafora J."/>
            <person name="Crous P."/>
            <person name="Grigoriev I."/>
        </authorList>
    </citation>
    <scope>NUCLEOTIDE SEQUENCE</scope>
    <source>
        <strain evidence="2">CBS 113818</strain>
    </source>
</reference>
<protein>
    <submittedName>
        <fullName evidence="2">Uncharacterized protein</fullName>
    </submittedName>
</protein>
<feature type="compositionally biased region" description="Basic and acidic residues" evidence="1">
    <location>
        <begin position="149"/>
        <end position="159"/>
    </location>
</feature>
<dbReference type="OrthoDB" id="3694346at2759"/>
<evidence type="ECO:0000313" key="3">
    <source>
        <dbReference type="Proteomes" id="UP000799424"/>
    </source>
</evidence>
<accession>A0A6A6ZIT8</accession>
<dbReference type="EMBL" id="MU006239">
    <property type="protein sequence ID" value="KAF2820798.1"/>
    <property type="molecule type" value="Genomic_DNA"/>
</dbReference>
<dbReference type="Proteomes" id="UP000799424">
    <property type="component" value="Unassembled WGS sequence"/>
</dbReference>